<sequence>MVVMMGTPNVLFSPTVYVTCTQGVSLKGHIPKLLMIEAFVPPYMGSIGERGRSQNHSDPSQNVSLEKTLGIKENPLTLIDSTRVHIISSFSEQHPYGLHLLQGSTFNGIYSFDGFSKLSPSFIYYLDDFPESSRSFI</sequence>
<name>A0ABR2SQY2_9ROSI</name>
<comment type="caution">
    <text evidence="1">The sequence shown here is derived from an EMBL/GenBank/DDBJ whole genome shotgun (WGS) entry which is preliminary data.</text>
</comment>
<gene>
    <name evidence="1" type="ORF">V6N11_067247</name>
</gene>
<evidence type="ECO:0000313" key="1">
    <source>
        <dbReference type="EMBL" id="KAK9027411.1"/>
    </source>
</evidence>
<reference evidence="1 2" key="1">
    <citation type="journal article" date="2024" name="G3 (Bethesda)">
        <title>Genome assembly of Hibiscus sabdariffa L. provides insights into metabolisms of medicinal natural products.</title>
        <authorList>
            <person name="Kim T."/>
        </authorList>
    </citation>
    <scope>NUCLEOTIDE SEQUENCE [LARGE SCALE GENOMIC DNA]</scope>
    <source>
        <strain evidence="1">TK-2024</strain>
        <tissue evidence="1">Old leaves</tissue>
    </source>
</reference>
<dbReference type="EMBL" id="JBBPBN010000012">
    <property type="protein sequence ID" value="KAK9027411.1"/>
    <property type="molecule type" value="Genomic_DNA"/>
</dbReference>
<proteinExistence type="predicted"/>
<keyword evidence="2" id="KW-1185">Reference proteome</keyword>
<accession>A0ABR2SQY2</accession>
<dbReference type="Proteomes" id="UP001396334">
    <property type="component" value="Unassembled WGS sequence"/>
</dbReference>
<organism evidence="1 2">
    <name type="scientific">Hibiscus sabdariffa</name>
    <name type="common">roselle</name>
    <dbReference type="NCBI Taxonomy" id="183260"/>
    <lineage>
        <taxon>Eukaryota</taxon>
        <taxon>Viridiplantae</taxon>
        <taxon>Streptophyta</taxon>
        <taxon>Embryophyta</taxon>
        <taxon>Tracheophyta</taxon>
        <taxon>Spermatophyta</taxon>
        <taxon>Magnoliopsida</taxon>
        <taxon>eudicotyledons</taxon>
        <taxon>Gunneridae</taxon>
        <taxon>Pentapetalae</taxon>
        <taxon>rosids</taxon>
        <taxon>malvids</taxon>
        <taxon>Malvales</taxon>
        <taxon>Malvaceae</taxon>
        <taxon>Malvoideae</taxon>
        <taxon>Hibiscus</taxon>
    </lineage>
</organism>
<protein>
    <submittedName>
        <fullName evidence="1">Uncharacterized protein</fullName>
    </submittedName>
</protein>
<evidence type="ECO:0000313" key="2">
    <source>
        <dbReference type="Proteomes" id="UP001396334"/>
    </source>
</evidence>